<evidence type="ECO:0000313" key="2">
    <source>
        <dbReference type="Proteomes" id="UP000249248"/>
    </source>
</evidence>
<organism evidence="1 2">
    <name type="scientific">Putridiphycobacter roseus</name>
    <dbReference type="NCBI Taxonomy" id="2219161"/>
    <lineage>
        <taxon>Bacteria</taxon>
        <taxon>Pseudomonadati</taxon>
        <taxon>Bacteroidota</taxon>
        <taxon>Flavobacteriia</taxon>
        <taxon>Flavobacteriales</taxon>
        <taxon>Crocinitomicaceae</taxon>
        <taxon>Putridiphycobacter</taxon>
    </lineage>
</organism>
<dbReference type="RefSeq" id="WP_111063538.1">
    <property type="nucleotide sequence ID" value="NZ_JBHUCU010000017.1"/>
</dbReference>
<dbReference type="EMBL" id="QKSB01000007">
    <property type="protein sequence ID" value="PZE16522.1"/>
    <property type="molecule type" value="Genomic_DNA"/>
</dbReference>
<dbReference type="AlphaFoldDB" id="A0A2W1NLI3"/>
<proteinExistence type="predicted"/>
<comment type="caution">
    <text evidence="1">The sequence shown here is derived from an EMBL/GenBank/DDBJ whole genome shotgun (WGS) entry which is preliminary data.</text>
</comment>
<name>A0A2W1NLI3_9FLAO</name>
<evidence type="ECO:0000313" key="1">
    <source>
        <dbReference type="EMBL" id="PZE16522.1"/>
    </source>
</evidence>
<dbReference type="PROSITE" id="PS51257">
    <property type="entry name" value="PROKAR_LIPOPROTEIN"/>
    <property type="match status" value="1"/>
</dbReference>
<reference evidence="1 2" key="1">
    <citation type="submission" date="2018-06" db="EMBL/GenBank/DDBJ databases">
        <title>The draft genome sequence of Crocinitomix sp. SM1701.</title>
        <authorList>
            <person name="Zhang X."/>
        </authorList>
    </citation>
    <scope>NUCLEOTIDE SEQUENCE [LARGE SCALE GENOMIC DNA]</scope>
    <source>
        <strain evidence="1 2">SM1701</strain>
    </source>
</reference>
<accession>A0A2W1NLI3</accession>
<gene>
    <name evidence="1" type="ORF">DNU06_11735</name>
</gene>
<dbReference type="Proteomes" id="UP000249248">
    <property type="component" value="Unassembled WGS sequence"/>
</dbReference>
<sequence>MKYAKQLSLVLFGLIVLASCKKISKDSTVTVRNTFEDVSQPEIAYSLFFGLAEDALDVKATISNDDIEFPEALKVKTHFGIQTLEYWKKEHSTDTILLLMNLIKLMVSKVQMMPLT</sequence>
<protein>
    <submittedName>
        <fullName evidence="1">Uncharacterized protein</fullName>
    </submittedName>
</protein>
<keyword evidence="2" id="KW-1185">Reference proteome</keyword>